<feature type="binding site" evidence="13 15">
    <location>
        <position position="397"/>
    </location>
    <ligand>
        <name>Zn(2+)</name>
        <dbReference type="ChEBI" id="CHEBI:29105"/>
        <note>catalytic</note>
    </ligand>
</feature>
<keyword evidence="7" id="KW-0677">Repeat</keyword>
<evidence type="ECO:0000256" key="13">
    <source>
        <dbReference type="PIRSR" id="PIRSR613273-2"/>
    </source>
</evidence>
<feature type="disulfide bond" evidence="14">
    <location>
        <begin position="509"/>
        <end position="520"/>
    </location>
</feature>
<gene>
    <name evidence="18" type="ORF">NEZAVI_LOCUS12349</name>
</gene>
<dbReference type="Pfam" id="PF05986">
    <property type="entry name" value="ADAMTS_spacer1"/>
    <property type="match status" value="1"/>
</dbReference>
<protein>
    <recommendedName>
        <fullName evidence="17">Peptidase M12B domain-containing protein</fullName>
    </recommendedName>
</protein>
<evidence type="ECO:0000256" key="7">
    <source>
        <dbReference type="ARBA" id="ARBA00022737"/>
    </source>
</evidence>
<evidence type="ECO:0000256" key="15">
    <source>
        <dbReference type="PROSITE-ProRule" id="PRU00276"/>
    </source>
</evidence>
<dbReference type="Pfam" id="PF19030">
    <property type="entry name" value="TSP1_ADAMTS"/>
    <property type="match status" value="1"/>
</dbReference>
<dbReference type="InterPro" id="IPR024079">
    <property type="entry name" value="MetalloPept_cat_dom_sf"/>
</dbReference>
<evidence type="ECO:0000313" key="19">
    <source>
        <dbReference type="Proteomes" id="UP001152798"/>
    </source>
</evidence>
<feature type="binding site" description="in inhibited form" evidence="13">
    <location>
        <position position="196"/>
    </location>
    <ligand>
        <name>Zn(2+)</name>
        <dbReference type="ChEBI" id="CHEBI:29105"/>
        <note>catalytic</note>
    </ligand>
</feature>
<dbReference type="Gene3D" id="2.60.120.830">
    <property type="match status" value="1"/>
</dbReference>
<dbReference type="Pfam" id="PF17771">
    <property type="entry name" value="ADAMTS_CR_2"/>
    <property type="match status" value="1"/>
</dbReference>
<keyword evidence="9 13" id="KW-0862">Zinc</keyword>
<dbReference type="Pfam" id="PF01562">
    <property type="entry name" value="Pep_M12B_propep"/>
    <property type="match status" value="1"/>
</dbReference>
<keyword evidence="6" id="KW-0732">Signal</keyword>
<keyword evidence="8" id="KW-0378">Hydrolase</keyword>
<dbReference type="Gene3D" id="3.40.390.10">
    <property type="entry name" value="Collagenase (Catalytic Domain)"/>
    <property type="match status" value="1"/>
</dbReference>
<dbReference type="OrthoDB" id="412680at2759"/>
<keyword evidence="5 13" id="KW-0479">Metal-binding</keyword>
<dbReference type="InterPro" id="IPR041645">
    <property type="entry name" value="ADAMTS_CR_2"/>
</dbReference>
<feature type="binding site" evidence="13 15">
    <location>
        <position position="391"/>
    </location>
    <ligand>
        <name>Zn(2+)</name>
        <dbReference type="ChEBI" id="CHEBI:29105"/>
        <note>catalytic</note>
    </ligand>
</feature>
<dbReference type="GO" id="GO:0004222">
    <property type="term" value="F:metalloendopeptidase activity"/>
    <property type="evidence" value="ECO:0007669"/>
    <property type="project" value="InterPro"/>
</dbReference>
<dbReference type="PANTHER" id="PTHR13723:SF294">
    <property type="entry name" value="A DISINTEGRIN AND METALLOPROTEINASE WITH THROMBOSPONDIN MOTIFS 7-LIKE PROTEIN"/>
    <property type="match status" value="1"/>
</dbReference>
<dbReference type="Proteomes" id="UP001152798">
    <property type="component" value="Chromosome 5"/>
</dbReference>
<evidence type="ECO:0000256" key="14">
    <source>
        <dbReference type="PIRSR" id="PIRSR613273-3"/>
    </source>
</evidence>
<comment type="caution">
    <text evidence="15">Lacks conserved residue(s) required for the propagation of feature annotation.</text>
</comment>
<dbReference type="InterPro" id="IPR050439">
    <property type="entry name" value="ADAMTS_ADAMTS-like"/>
</dbReference>
<dbReference type="PRINTS" id="PR01857">
    <property type="entry name" value="ADAMTSFAMILY"/>
</dbReference>
<evidence type="ECO:0000256" key="3">
    <source>
        <dbReference type="ARBA" id="ARBA00022530"/>
    </source>
</evidence>
<feature type="binding site" evidence="13">
    <location>
        <position position="444"/>
    </location>
    <ligand>
        <name>Ca(2+)</name>
        <dbReference type="ChEBI" id="CHEBI:29108"/>
        <label>2</label>
    </ligand>
</feature>
<feature type="disulfide bond" evidence="14">
    <location>
        <begin position="467"/>
        <end position="489"/>
    </location>
</feature>
<comment type="subcellular location">
    <subcellularLocation>
        <location evidence="1">Secreted</location>
        <location evidence="1">Extracellular space</location>
        <location evidence="1">Extracellular matrix</location>
    </subcellularLocation>
</comment>
<dbReference type="Pfam" id="PF01421">
    <property type="entry name" value="Reprolysin"/>
    <property type="match status" value="1"/>
</dbReference>
<feature type="binding site" evidence="13">
    <location>
        <position position="242"/>
    </location>
    <ligand>
        <name>Ca(2+)</name>
        <dbReference type="ChEBI" id="CHEBI:29108"/>
        <label>2</label>
    </ligand>
</feature>
<dbReference type="SUPFAM" id="SSF55486">
    <property type="entry name" value="Metalloproteases ('zincins'), catalytic domain"/>
    <property type="match status" value="1"/>
</dbReference>
<dbReference type="Gene3D" id="2.20.100.10">
    <property type="entry name" value="Thrombospondin type-1 (TSP1) repeat"/>
    <property type="match status" value="1"/>
</dbReference>
<evidence type="ECO:0000256" key="4">
    <source>
        <dbReference type="ARBA" id="ARBA00022670"/>
    </source>
</evidence>
<evidence type="ECO:0000256" key="6">
    <source>
        <dbReference type="ARBA" id="ARBA00022729"/>
    </source>
</evidence>
<feature type="disulfide bond" evidence="14">
    <location>
        <begin position="558"/>
        <end position="570"/>
    </location>
</feature>
<dbReference type="GO" id="GO:0046872">
    <property type="term" value="F:metal ion binding"/>
    <property type="evidence" value="ECO:0007669"/>
    <property type="project" value="UniProtKB-KW"/>
</dbReference>
<dbReference type="PROSITE" id="PS50092">
    <property type="entry name" value="TSP1"/>
    <property type="match status" value="1"/>
</dbReference>
<feature type="binding site" evidence="13">
    <location>
        <position position="336"/>
    </location>
    <ligand>
        <name>Ca(2+)</name>
        <dbReference type="ChEBI" id="CHEBI:29108"/>
        <label>1</label>
    </ligand>
</feature>
<dbReference type="FunFam" id="2.20.100.10:FF:000001">
    <property type="entry name" value="semaphorin-5A isoform X1"/>
    <property type="match status" value="1"/>
</dbReference>
<feature type="domain" description="Peptidase M12B" evidence="17">
    <location>
        <begin position="239"/>
        <end position="446"/>
    </location>
</feature>
<evidence type="ECO:0000259" key="17">
    <source>
        <dbReference type="PROSITE" id="PS50215"/>
    </source>
</evidence>
<keyword evidence="10" id="KW-0482">Metalloprotease</keyword>
<feature type="disulfide bond" evidence="14">
    <location>
        <begin position="547"/>
        <end position="585"/>
    </location>
</feature>
<evidence type="ECO:0000256" key="8">
    <source>
        <dbReference type="ARBA" id="ARBA00022801"/>
    </source>
</evidence>
<evidence type="ECO:0000256" key="11">
    <source>
        <dbReference type="ARBA" id="ARBA00023157"/>
    </source>
</evidence>
<dbReference type="InterPro" id="IPR001590">
    <property type="entry name" value="Peptidase_M12B"/>
</dbReference>
<keyword evidence="3" id="KW-0272">Extracellular matrix</keyword>
<feature type="disulfide bond" evidence="14">
    <location>
        <begin position="365"/>
        <end position="441"/>
    </location>
</feature>
<feature type="disulfide bond" evidence="14">
    <location>
        <begin position="543"/>
        <end position="580"/>
    </location>
</feature>
<evidence type="ECO:0000256" key="5">
    <source>
        <dbReference type="ARBA" id="ARBA00022723"/>
    </source>
</evidence>
<keyword evidence="12" id="KW-0325">Glycoprotein</keyword>
<dbReference type="InterPro" id="IPR036383">
    <property type="entry name" value="TSP1_rpt_sf"/>
</dbReference>
<dbReference type="EMBL" id="OV725081">
    <property type="protein sequence ID" value="CAH1403813.1"/>
    <property type="molecule type" value="Genomic_DNA"/>
</dbReference>
<dbReference type="PANTHER" id="PTHR13723">
    <property type="entry name" value="ADAMTS A DISINTEGRIN AND METALLOPROTEASE WITH THROMBOSPONDIN MOTIFS PROTEASE"/>
    <property type="match status" value="1"/>
</dbReference>
<feature type="compositionally biased region" description="Basic residues" evidence="16">
    <location>
        <begin position="1473"/>
        <end position="1484"/>
    </location>
</feature>
<evidence type="ECO:0000256" key="16">
    <source>
        <dbReference type="SAM" id="MobiDB-lite"/>
    </source>
</evidence>
<dbReference type="InterPro" id="IPR002870">
    <property type="entry name" value="Peptidase_M12B_N"/>
</dbReference>
<dbReference type="InterPro" id="IPR000884">
    <property type="entry name" value="TSP1_rpt"/>
</dbReference>
<comment type="cofactor">
    <cofactor evidence="13">
        <name>Zn(2+)</name>
        <dbReference type="ChEBI" id="CHEBI:29105"/>
    </cofactor>
    <text evidence="13">Binds 1 zinc ion per subunit.</text>
</comment>
<feature type="disulfide bond" evidence="14">
    <location>
        <begin position="478"/>
        <end position="496"/>
    </location>
</feature>
<keyword evidence="19" id="KW-1185">Reference proteome</keyword>
<dbReference type="SMART" id="SM00209">
    <property type="entry name" value="TSP1"/>
    <property type="match status" value="2"/>
</dbReference>
<sequence length="1706" mass="194117">MTYFQLYPFPVQIVCVLSVVCFKESFSIEGKYTKNLNNYKIVYPVKVSGPDQSSRRHRRWGDDDDPIQSTVHYRLNLGGNDEWIDLEPNLHILSPGAVLEHRTNSTSDNEPLANVKLEQPSFTQCFFRGKVRNYDDSSTAVSTCGGGLCGYIRVKRRTYFIEPAVNEEYESENETEQEQPHFLYEDDQSETASLNCATKMKIDKDYQGLDDSSLRKNVANYQEGSEQDSPKSNSSNKRLHIETLLVVDQSMMDMHDISDLQNYALTVFNMAQSLFHDLSKDPPIDLEIVRIIEVEDPKDVLNFRQIRQLGSEELEKFSAWQLRINPKDEKHPNHHDLALLLTGNDICDEEDSCHYVGLAERNGVCHPKRQAAICKDTGLMLGYIIAHQIAHTLGVGHDPAERSPEGISSVMSPVITLSPKVWTEQSQGALMSAIQNQHLDCLEDEPGSEFQVTDILPGVMYDADYQCQQLLTPDARSCSKKGDCQTLACEFEGASCSNTGIMPAPGTSCDLNKWCYDGACLEAGKRPLAVDGNWGSWSEWSECSRSCGAGVSVSSRKCDSPSPAHGGKSCSGSKNRHKICTTEPCDVRSEPFRDVQCSEYNDWVFPEDGEVHKWKGFFVSNGNPCALYCRNDKDVVVSLSPKVKDGTTCYRGMRDICVDGICRDIPCDLQFDSNSVEDACGICHGNGTVCKVVQGHKNFQRGISQILTIPAGTRNIVIEENKHTPSHLILKTNESDDIINEGNKLGMFNVSGSMGWLGMKRPNQEVIEIPGPLAKPVEVWITSEGPQAVTYSMGLPSEPREGKYSWDYLDWSDCMAQCGDSYQESVPKCVELLSGHVEDKFCSAVQKPQVKRRSCNAGICLPRWLVGEWQECGPCPSKEARRFRIVRCIKPTAGSEEGMMIISNKICPGSRPIGSEPCRCIKRQVLYWPSPYRFDMLSNDFKILPKFFKGNKTSKMPEKKVTLMQLENESEESMLKQFKENQQKHHSIFYMPRVLGSKFNFSIPFKKREAIIDEFPSQGLIPLFNNHFINYFPKPDVMDFLKTGNRIMGNNLAQTTQSVKVVSIGPRNNFNSMNVKRLRPISLNDPQPLLFSNQNILKLLSDNLPLDKLKQQHYMNQNNKKDFKNLIYFPEIFMNDTSFIQPKPEKKLNIIDILMNEFNNVLAANALMQSNTKNPLTTGSSDIQPIQSIASKPLVSAFGNRIQLSRQPFFISNTSGLDAAISHLQKNDSNSFINLNVNNLGVNNQKGSETWIPPSDHEWHKLLSAFQRYFFKKQCESQLKAVGNKINDQPPKMDDKIFLISTRPTTTNVTNDNLNPLGSLTRKLSEKLNTLSNNEKLKAFQLFTALVNRLYNALNILPQQELAVNDMYIDEEIPLMPMRGDNFEINNEKSNNFFNRINDDILRINRNENTGLNYSLPTFDKPIFSELDLLKIKHLFNSEDNSFLADNIYQNNIPQYYQLKRRNKQKMSQEKRSKGKNKRLKQIKQKSESNTKSILNDNLDEFIKNFILDIHKGDKGRSKKEAVQTLKPQHTGRIGRYIQQCTKTVTSKRRITGVYPIPPDRICPITTSTKRPKFYMTRCRKNIAERSSENMLGKDSFEKKTFMLPRNSKIIKVIGRKKRHLPGKPCEEHSRVCEELKRRFKDRLVNVTKLDPIACQRLREEIIHVKHNLKDEEHLEKDLSDVINSNMTCIFRYSDEKDTTTAFTFE</sequence>
<dbReference type="GO" id="GO:0030198">
    <property type="term" value="P:extracellular matrix organization"/>
    <property type="evidence" value="ECO:0007669"/>
    <property type="project" value="InterPro"/>
</dbReference>
<dbReference type="GO" id="GO:0031012">
    <property type="term" value="C:extracellular matrix"/>
    <property type="evidence" value="ECO:0007669"/>
    <property type="project" value="TreeGrafter"/>
</dbReference>
<dbReference type="InterPro" id="IPR010294">
    <property type="entry name" value="ADAMTS_spacer1"/>
</dbReference>
<feature type="binding site" evidence="13">
    <location>
        <position position="444"/>
    </location>
    <ligand>
        <name>Ca(2+)</name>
        <dbReference type="ChEBI" id="CHEBI:29108"/>
        <label>1</label>
    </ligand>
</feature>
<accession>A0A9P0HJL4</accession>
<feature type="disulfide bond" evidence="14">
    <location>
        <begin position="347"/>
        <end position="353"/>
    </location>
</feature>
<reference evidence="18" key="1">
    <citation type="submission" date="2022-01" db="EMBL/GenBank/DDBJ databases">
        <authorList>
            <person name="King R."/>
        </authorList>
    </citation>
    <scope>NUCLEOTIDE SEQUENCE</scope>
</reference>
<dbReference type="PROSITE" id="PS50215">
    <property type="entry name" value="ADAM_MEPRO"/>
    <property type="match status" value="1"/>
</dbReference>
<feature type="disulfide bond" evidence="14">
    <location>
        <begin position="484"/>
        <end position="515"/>
    </location>
</feature>
<evidence type="ECO:0000256" key="1">
    <source>
        <dbReference type="ARBA" id="ARBA00004498"/>
    </source>
</evidence>
<feature type="binding site" evidence="13">
    <location>
        <position position="441"/>
    </location>
    <ligand>
        <name>Ca(2+)</name>
        <dbReference type="ChEBI" id="CHEBI:29108"/>
        <label>1</label>
    </ligand>
</feature>
<keyword evidence="4" id="KW-0645">Protease</keyword>
<dbReference type="Gene3D" id="3.40.1620.60">
    <property type="match status" value="1"/>
</dbReference>
<feature type="binding site" evidence="13">
    <location>
        <position position="242"/>
    </location>
    <ligand>
        <name>Ca(2+)</name>
        <dbReference type="ChEBI" id="CHEBI:29108"/>
        <label>1</label>
    </ligand>
</feature>
<evidence type="ECO:0000256" key="2">
    <source>
        <dbReference type="ARBA" id="ARBA00022525"/>
    </source>
</evidence>
<feature type="binding site" evidence="13 15">
    <location>
        <position position="387"/>
    </location>
    <ligand>
        <name>Zn(2+)</name>
        <dbReference type="ChEBI" id="CHEBI:29105"/>
        <note>catalytic</note>
    </ligand>
</feature>
<organism evidence="18 19">
    <name type="scientific">Nezara viridula</name>
    <name type="common">Southern green stink bug</name>
    <name type="synonym">Cimex viridulus</name>
    <dbReference type="NCBI Taxonomy" id="85310"/>
    <lineage>
        <taxon>Eukaryota</taxon>
        <taxon>Metazoa</taxon>
        <taxon>Ecdysozoa</taxon>
        <taxon>Arthropoda</taxon>
        <taxon>Hexapoda</taxon>
        <taxon>Insecta</taxon>
        <taxon>Pterygota</taxon>
        <taxon>Neoptera</taxon>
        <taxon>Paraneoptera</taxon>
        <taxon>Hemiptera</taxon>
        <taxon>Heteroptera</taxon>
        <taxon>Panheteroptera</taxon>
        <taxon>Pentatomomorpha</taxon>
        <taxon>Pentatomoidea</taxon>
        <taxon>Pentatomidae</taxon>
        <taxon>Pentatominae</taxon>
        <taxon>Nezara</taxon>
    </lineage>
</organism>
<dbReference type="Pfam" id="PF00090">
    <property type="entry name" value="TSP_1"/>
    <property type="match status" value="1"/>
</dbReference>
<evidence type="ECO:0000256" key="10">
    <source>
        <dbReference type="ARBA" id="ARBA00023049"/>
    </source>
</evidence>
<dbReference type="GO" id="GO:0006508">
    <property type="term" value="P:proteolysis"/>
    <property type="evidence" value="ECO:0007669"/>
    <property type="project" value="UniProtKB-KW"/>
</dbReference>
<name>A0A9P0HJL4_NEZVI</name>
<keyword evidence="13" id="KW-0106">Calcium</keyword>
<feature type="region of interest" description="Disordered" evidence="16">
    <location>
        <begin position="1461"/>
        <end position="1491"/>
    </location>
</feature>
<keyword evidence="2" id="KW-0964">Secreted</keyword>
<keyword evidence="11 14" id="KW-1015">Disulfide bond</keyword>
<proteinExistence type="predicted"/>
<evidence type="ECO:0000256" key="12">
    <source>
        <dbReference type="ARBA" id="ARBA00023180"/>
    </source>
</evidence>
<evidence type="ECO:0000313" key="18">
    <source>
        <dbReference type="EMBL" id="CAH1403813.1"/>
    </source>
</evidence>
<dbReference type="SUPFAM" id="SSF82895">
    <property type="entry name" value="TSP-1 type 1 repeat"/>
    <property type="match status" value="1"/>
</dbReference>
<evidence type="ECO:0000256" key="9">
    <source>
        <dbReference type="ARBA" id="ARBA00022833"/>
    </source>
</evidence>
<dbReference type="InterPro" id="IPR013273">
    <property type="entry name" value="ADAMTS/ADAMTS-like"/>
</dbReference>